<dbReference type="PANTHER" id="PTHR43581">
    <property type="entry name" value="ATP/GTP PHOSPHATASE"/>
    <property type="match status" value="1"/>
</dbReference>
<feature type="domain" description="ATPase AAA-type core" evidence="1">
    <location>
        <begin position="215"/>
        <end position="327"/>
    </location>
</feature>
<evidence type="ECO:0000259" key="2">
    <source>
        <dbReference type="Pfam" id="PF13476"/>
    </source>
</evidence>
<sequence length="420" mass="47294">MYIKKASLQNIRSISHFEMTFEQPAGWHVLIGDNGAGKSSVVRAFALALVGPKEALGLRSAWQEWLKNDKKEGTIKLEIEPSKEDKLTGSGRRGGLKIISNELVFKRINDNNVEFSEKNSSKQDSSKYNWGTGSGWFSVAYGPFRRFAGGNPDWNKVFYSQPKLGAHLSVFGEDVALTEAIDWLVKLNYLVLEQKEEGKILEYIKKLVNTADFLPHKAQLLNISSDGVVFKDGNGSKLPVNQLSDGFRSILSLTFELIRQLVRVYGNEDVFKEIAKDNMIIPLPGVVIIDEIDAHLHPSWQTRIGSWFTKYFPNIQFIVTTHSPLVCRACNKGSIWRLTAPGSDEESREITGIEKDRLIYGNILDAYGTELFGQSPIISKDSDSKLKRLGRLDMLAAFGNISKEEEKERIHLQHIFQTDV</sequence>
<reference evidence="3 4" key="1">
    <citation type="submission" date="2023-12" db="EMBL/GenBank/DDBJ databases">
        <title>Novel species of the genus Arcicella isolated from rivers.</title>
        <authorList>
            <person name="Lu H."/>
        </authorList>
    </citation>
    <scope>NUCLEOTIDE SEQUENCE [LARGE SCALE GENOMIC DNA]</scope>
    <source>
        <strain evidence="3 4">KCTC 23307</strain>
    </source>
</reference>
<feature type="domain" description="Rad50/SbcC-type AAA" evidence="2">
    <location>
        <begin position="7"/>
        <end position="122"/>
    </location>
</feature>
<protein>
    <submittedName>
        <fullName evidence="3">AAA family ATPase</fullName>
    </submittedName>
</protein>
<dbReference type="Proteomes" id="UP001302949">
    <property type="component" value="Unassembled WGS sequence"/>
</dbReference>
<evidence type="ECO:0000313" key="3">
    <source>
        <dbReference type="EMBL" id="MEA5137847.1"/>
    </source>
</evidence>
<evidence type="ECO:0000313" key="4">
    <source>
        <dbReference type="Proteomes" id="UP001302949"/>
    </source>
</evidence>
<gene>
    <name evidence="3" type="ORF">VB248_01805</name>
</gene>
<organism evidence="3 4">
    <name type="scientific">Arcicella rigui</name>
    <dbReference type="NCBI Taxonomy" id="797020"/>
    <lineage>
        <taxon>Bacteria</taxon>
        <taxon>Pseudomonadati</taxon>
        <taxon>Bacteroidota</taxon>
        <taxon>Cytophagia</taxon>
        <taxon>Cytophagales</taxon>
        <taxon>Flectobacillaceae</taxon>
        <taxon>Arcicella</taxon>
    </lineage>
</organism>
<dbReference type="PANTHER" id="PTHR43581:SF2">
    <property type="entry name" value="EXCINUCLEASE ATPASE SUBUNIT"/>
    <property type="match status" value="1"/>
</dbReference>
<dbReference type="InterPro" id="IPR038729">
    <property type="entry name" value="Rad50/SbcC_AAA"/>
</dbReference>
<dbReference type="InterPro" id="IPR003959">
    <property type="entry name" value="ATPase_AAA_core"/>
</dbReference>
<proteinExistence type="predicted"/>
<dbReference type="Pfam" id="PF13476">
    <property type="entry name" value="AAA_23"/>
    <property type="match status" value="1"/>
</dbReference>
<dbReference type="Gene3D" id="3.40.50.300">
    <property type="entry name" value="P-loop containing nucleotide triphosphate hydrolases"/>
    <property type="match status" value="1"/>
</dbReference>
<comment type="caution">
    <text evidence="3">The sequence shown here is derived from an EMBL/GenBank/DDBJ whole genome shotgun (WGS) entry which is preliminary data.</text>
</comment>
<evidence type="ECO:0000259" key="1">
    <source>
        <dbReference type="Pfam" id="PF13304"/>
    </source>
</evidence>
<dbReference type="Pfam" id="PF13304">
    <property type="entry name" value="AAA_21"/>
    <property type="match status" value="1"/>
</dbReference>
<keyword evidence="4" id="KW-1185">Reference proteome</keyword>
<accession>A0ABU5Q5F9</accession>
<dbReference type="SUPFAM" id="SSF52540">
    <property type="entry name" value="P-loop containing nucleoside triphosphate hydrolases"/>
    <property type="match status" value="1"/>
</dbReference>
<dbReference type="InterPro" id="IPR027417">
    <property type="entry name" value="P-loop_NTPase"/>
</dbReference>
<dbReference type="RefSeq" id="WP_323295011.1">
    <property type="nucleotide sequence ID" value="NZ_JAYFUM010000001.1"/>
</dbReference>
<dbReference type="EMBL" id="JAYFUM010000001">
    <property type="protein sequence ID" value="MEA5137847.1"/>
    <property type="molecule type" value="Genomic_DNA"/>
</dbReference>
<name>A0ABU5Q5F9_9BACT</name>
<dbReference type="InterPro" id="IPR051396">
    <property type="entry name" value="Bact_Antivir_Def_Nuclease"/>
</dbReference>